<feature type="domain" description="Arf-GAP" evidence="7">
    <location>
        <begin position="11"/>
        <end position="129"/>
    </location>
</feature>
<accession>A0A8D7B446</accession>
<feature type="compositionally biased region" description="Basic and acidic residues" evidence="5">
    <location>
        <begin position="129"/>
        <end position="145"/>
    </location>
</feature>
<dbReference type="InterPro" id="IPR001164">
    <property type="entry name" value="ArfGAP_dom"/>
</dbReference>
<dbReference type="PRINTS" id="PR00405">
    <property type="entry name" value="REVINTRACTNG"/>
</dbReference>
<dbReference type="Gene3D" id="1.10.220.150">
    <property type="entry name" value="Arf GTPase activating protein"/>
    <property type="match status" value="1"/>
</dbReference>
<proteinExistence type="predicted"/>
<keyword evidence="6" id="KW-0812">Transmembrane</keyword>
<dbReference type="PROSITE" id="PS50115">
    <property type="entry name" value="ARFGAP"/>
    <property type="match status" value="1"/>
</dbReference>
<evidence type="ECO:0000313" key="8">
    <source>
        <dbReference type="EMBL" id="CAG1861949.1"/>
    </source>
</evidence>
<dbReference type="SUPFAM" id="SSF57863">
    <property type="entry name" value="ArfGap/RecO-like zinc finger"/>
    <property type="match status" value="1"/>
</dbReference>
<dbReference type="InterPro" id="IPR038508">
    <property type="entry name" value="ArfGAP_dom_sf"/>
</dbReference>
<keyword evidence="6" id="KW-0472">Membrane</keyword>
<feature type="region of interest" description="Disordered" evidence="5">
    <location>
        <begin position="274"/>
        <end position="305"/>
    </location>
</feature>
<dbReference type="InterPro" id="IPR037278">
    <property type="entry name" value="ARFGAP/RecO"/>
</dbReference>
<feature type="region of interest" description="Disordered" evidence="5">
    <location>
        <begin position="126"/>
        <end position="165"/>
    </location>
</feature>
<dbReference type="CDD" id="cd08838">
    <property type="entry name" value="ArfGap_AGFG"/>
    <property type="match status" value="1"/>
</dbReference>
<gene>
    <name evidence="8" type="ORF">GSMUA_68430.1</name>
</gene>
<dbReference type="EMBL" id="HG996467">
    <property type="protein sequence ID" value="CAG1861949.1"/>
    <property type="molecule type" value="Genomic_DNA"/>
</dbReference>
<evidence type="ECO:0000256" key="3">
    <source>
        <dbReference type="ARBA" id="ARBA00022833"/>
    </source>
</evidence>
<dbReference type="AlphaFoldDB" id="A0A8D7B446"/>
<feature type="region of interest" description="Disordered" evidence="5">
    <location>
        <begin position="227"/>
        <end position="248"/>
    </location>
</feature>
<evidence type="ECO:0000256" key="4">
    <source>
        <dbReference type="PROSITE-ProRule" id="PRU00288"/>
    </source>
</evidence>
<feature type="transmembrane region" description="Helical" evidence="6">
    <location>
        <begin position="461"/>
        <end position="481"/>
    </location>
</feature>
<protein>
    <submittedName>
        <fullName evidence="8">(wild Malaysian banana) hypothetical protein</fullName>
    </submittedName>
</protein>
<reference evidence="8" key="1">
    <citation type="submission" date="2021-03" db="EMBL/GenBank/DDBJ databases">
        <authorList>
            <consortium name="Genoscope - CEA"/>
            <person name="William W."/>
        </authorList>
    </citation>
    <scope>NUCLEOTIDE SEQUENCE</scope>
    <source>
        <strain evidence="8">Doubled-haploid Pahang</strain>
    </source>
</reference>
<dbReference type="GO" id="GO:0005096">
    <property type="term" value="F:GTPase activator activity"/>
    <property type="evidence" value="ECO:0007669"/>
    <property type="project" value="InterPro"/>
</dbReference>
<keyword evidence="2 4" id="KW-0863">Zinc-finger</keyword>
<dbReference type="GO" id="GO:0008270">
    <property type="term" value="F:zinc ion binding"/>
    <property type="evidence" value="ECO:0007669"/>
    <property type="project" value="UniProtKB-KW"/>
</dbReference>
<keyword evidence="6" id="KW-1133">Transmembrane helix</keyword>
<evidence type="ECO:0000259" key="7">
    <source>
        <dbReference type="PROSITE" id="PS50115"/>
    </source>
</evidence>
<feature type="compositionally biased region" description="Low complexity" evidence="5">
    <location>
        <begin position="286"/>
        <end position="305"/>
    </location>
</feature>
<keyword evidence="1" id="KW-0479">Metal-binding</keyword>
<evidence type="ECO:0000256" key="6">
    <source>
        <dbReference type="SAM" id="Phobius"/>
    </source>
</evidence>
<dbReference type="SMART" id="SM00105">
    <property type="entry name" value="ArfGap"/>
    <property type="match status" value="1"/>
</dbReference>
<sequence length="715" mass="79648">MSSKKQDERNEKIIRGLLKLPPNRKCINCNSLGPQYVCVNFWTFICVTCSGIHREFTHRVKSISMAKFTSQEVEALQKGGNQRAREIFLKDWDTEKMRLPSSSNLDKLREFIKYVYVEKKYAGGISSDKPPRDMQTHKNHEDHRRASSYHSFSQSPPYDGQYEERCNGKMSGMLARKPGSDRSLYEGKISSFMFSPGHQAKQLYEDRFANETPNSRNSDYSITSGGGSSIFYGQSPNLQDTDNSSPPLHQVRNILIEDTRPSVSNTYADANIKKNFNGFPHSQRTASSSSFGSFDSNSASLTPSSSSNIIDLVLESENSSPVKHPDISVTPSVMQDSAPTHARSQDLFGLPVMKQPIPSSNLLTDVFAVNHQRLSPVPSEEKELTKSFSDSVGWATFDLPPQANPASEQKDPTSVVSQAIKHQFPQNAAQDLFFLFADQHNEIIPSSETDKSSQVRNVATIFLYYYFFFFFFCFVFGLQTWDAFGFSDGNFQPTSSDKLLQTNEAKVLVHNPPATGVLYSSLQYQEVPVEVGSQNFSTDEFSALNVPYDGSSGSSFFSVPFLKGGTTQEQKSTNPFDLPYDSDVDKDNLFPDMHSLQTALPNQLLPTNLLGGQPQTWFSQNSVAACVMPVPQGSLAYNAGQGLNFTRSCCILWWKPFCLENCSISLSAKGIPTATSGGLYNICNLACFIYICAGLKDFPSGNRFIRALAIMLTWY</sequence>
<feature type="compositionally biased region" description="Polar residues" evidence="5">
    <location>
        <begin position="231"/>
        <end position="247"/>
    </location>
</feature>
<dbReference type="FunFam" id="1.10.220.150:FF:000005">
    <property type="entry name" value="Arf-GAP domain and FG repeat-containing protein 1"/>
    <property type="match status" value="1"/>
</dbReference>
<evidence type="ECO:0000256" key="2">
    <source>
        <dbReference type="ARBA" id="ARBA00022771"/>
    </source>
</evidence>
<dbReference type="PANTHER" id="PTHR46085:SF4">
    <property type="entry name" value="ADP-RIBOSYLATION FACTOR GTPASE-ACTIVATING PROTEIN AGD14-RELATED"/>
    <property type="match status" value="1"/>
</dbReference>
<keyword evidence="3" id="KW-0862">Zinc</keyword>
<dbReference type="Pfam" id="PF01412">
    <property type="entry name" value="ArfGap"/>
    <property type="match status" value="1"/>
</dbReference>
<evidence type="ECO:0000256" key="1">
    <source>
        <dbReference type="ARBA" id="ARBA00022723"/>
    </source>
</evidence>
<dbReference type="InterPro" id="IPR044820">
    <property type="entry name" value="AGD14-like"/>
</dbReference>
<name>A0A8D7B446_MUSAM</name>
<dbReference type="PANTHER" id="PTHR46085">
    <property type="entry name" value="ARFGAP/RECO-RELATED"/>
    <property type="match status" value="1"/>
</dbReference>
<evidence type="ECO:0000256" key="5">
    <source>
        <dbReference type="SAM" id="MobiDB-lite"/>
    </source>
</evidence>
<organism evidence="8">
    <name type="scientific">Musa acuminata subsp. malaccensis</name>
    <name type="common">Wild banana</name>
    <name type="synonym">Musa malaccensis</name>
    <dbReference type="NCBI Taxonomy" id="214687"/>
    <lineage>
        <taxon>Eukaryota</taxon>
        <taxon>Viridiplantae</taxon>
        <taxon>Streptophyta</taxon>
        <taxon>Embryophyta</taxon>
        <taxon>Tracheophyta</taxon>
        <taxon>Spermatophyta</taxon>
        <taxon>Magnoliopsida</taxon>
        <taxon>Liliopsida</taxon>
        <taxon>Zingiberales</taxon>
        <taxon>Musaceae</taxon>
        <taxon>Musa</taxon>
    </lineage>
</organism>